<keyword evidence="3" id="KW-1185">Reference proteome</keyword>
<name>A0A6N7XKP8_9FIRM</name>
<sequence>MKKRLGIFVVLIAVLVFGISAQGAFASKEHYFGKTPRGQKIYYTVKSVKKHTIRKYASKPSKSDWKKYVKGVVDVSISFFDKKVGIPYSVVSAALGLKNDKVKINYGTRFFSDAQMHSIKERTFYIYEDKKHTKKRVVYKDQYGTGDLLYYVDPVGKHVHITRIKKKCKYDVKMKTRCFSNNSYIKKRCGINYNHRSKEVWNLDD</sequence>
<feature type="signal peptide" evidence="1">
    <location>
        <begin position="1"/>
        <end position="26"/>
    </location>
</feature>
<proteinExistence type="predicted"/>
<reference evidence="2 3" key="1">
    <citation type="submission" date="2019-08" db="EMBL/GenBank/DDBJ databases">
        <title>In-depth cultivation of the pig gut microbiome towards novel bacterial diversity and tailored functional studies.</title>
        <authorList>
            <person name="Wylensek D."/>
            <person name="Hitch T.C.A."/>
            <person name="Clavel T."/>
        </authorList>
    </citation>
    <scope>NUCLEOTIDE SEQUENCE [LARGE SCALE GENOMIC DNA]</scope>
    <source>
        <strain evidence="2 3">WCA-MUC-591-APC-4B</strain>
    </source>
</reference>
<keyword evidence="1" id="KW-0732">Signal</keyword>
<feature type="chain" id="PRO_5026853901" evidence="1">
    <location>
        <begin position="27"/>
        <end position="205"/>
    </location>
</feature>
<dbReference type="Proteomes" id="UP000469424">
    <property type="component" value="Unassembled WGS sequence"/>
</dbReference>
<comment type="caution">
    <text evidence="2">The sequence shown here is derived from an EMBL/GenBank/DDBJ whole genome shotgun (WGS) entry which is preliminary data.</text>
</comment>
<accession>A0A6N7XKP8</accession>
<dbReference type="RefSeq" id="WP_154554066.1">
    <property type="nucleotide sequence ID" value="NZ_VUNA01000006.1"/>
</dbReference>
<evidence type="ECO:0000313" key="3">
    <source>
        <dbReference type="Proteomes" id="UP000469424"/>
    </source>
</evidence>
<evidence type="ECO:0000313" key="2">
    <source>
        <dbReference type="EMBL" id="MST70499.1"/>
    </source>
</evidence>
<gene>
    <name evidence="2" type="ORF">FYJ65_03950</name>
</gene>
<dbReference type="AlphaFoldDB" id="A0A6N7XKP8"/>
<organism evidence="2 3">
    <name type="scientific">Mogibacterium kristiansenii</name>
    <dbReference type="NCBI Taxonomy" id="2606708"/>
    <lineage>
        <taxon>Bacteria</taxon>
        <taxon>Bacillati</taxon>
        <taxon>Bacillota</taxon>
        <taxon>Clostridia</taxon>
        <taxon>Peptostreptococcales</taxon>
        <taxon>Anaerovoracaceae</taxon>
        <taxon>Mogibacterium</taxon>
    </lineage>
</organism>
<dbReference type="EMBL" id="VUNA01000006">
    <property type="protein sequence ID" value="MST70499.1"/>
    <property type="molecule type" value="Genomic_DNA"/>
</dbReference>
<protein>
    <submittedName>
        <fullName evidence="2">Uncharacterized protein</fullName>
    </submittedName>
</protein>
<evidence type="ECO:0000256" key="1">
    <source>
        <dbReference type="SAM" id="SignalP"/>
    </source>
</evidence>